<gene>
    <name evidence="2" type="ORF">JV46_13130</name>
</gene>
<evidence type="ECO:0000313" key="2">
    <source>
        <dbReference type="EMBL" id="KHF25808.1"/>
    </source>
</evidence>
<accession>A0A0B0H6J6</accession>
<dbReference type="AlphaFoldDB" id="A0A0B0H6J6"/>
<keyword evidence="1" id="KW-0472">Membrane</keyword>
<name>A0A0B0H6J6_SOVGS</name>
<dbReference type="STRING" id="2340.JV46_13130"/>
<organism evidence="2 3">
    <name type="scientific">Solemya velum gill symbiont</name>
    <dbReference type="NCBI Taxonomy" id="2340"/>
    <lineage>
        <taxon>Bacteria</taxon>
        <taxon>Pseudomonadati</taxon>
        <taxon>Pseudomonadota</taxon>
        <taxon>Gammaproteobacteria</taxon>
        <taxon>sulfur-oxidizing symbionts</taxon>
    </lineage>
</organism>
<comment type="caution">
    <text evidence="2">The sequence shown here is derived from an EMBL/GenBank/DDBJ whole genome shotgun (WGS) entry which is preliminary data.</text>
</comment>
<evidence type="ECO:0000313" key="3">
    <source>
        <dbReference type="Proteomes" id="UP000030856"/>
    </source>
</evidence>
<evidence type="ECO:0000256" key="1">
    <source>
        <dbReference type="SAM" id="Phobius"/>
    </source>
</evidence>
<sequence length="86" mass="10294">MSEKKHWLYREENRIKLWLIQLLILALALLPEFFMHHHPHFEDQGMSIDASWGFFTWYGFLTCAAMVAAAKILGIFLKRKDTYYDE</sequence>
<keyword evidence="3" id="KW-1185">Reference proteome</keyword>
<dbReference type="EMBL" id="JRAA01000001">
    <property type="protein sequence ID" value="KHF25808.1"/>
    <property type="molecule type" value="Genomic_DNA"/>
</dbReference>
<feature type="transmembrane region" description="Helical" evidence="1">
    <location>
        <begin position="55"/>
        <end position="77"/>
    </location>
</feature>
<proteinExistence type="predicted"/>
<dbReference type="OrthoDB" id="282116at2"/>
<keyword evidence="1" id="KW-1133">Transmembrane helix</keyword>
<protein>
    <submittedName>
        <fullName evidence="2">Uncharacterized protein</fullName>
    </submittedName>
</protein>
<dbReference type="RefSeq" id="WP_043115485.1">
    <property type="nucleotide sequence ID" value="NZ_JRAA01000001.1"/>
</dbReference>
<feature type="transmembrane region" description="Helical" evidence="1">
    <location>
        <begin position="15"/>
        <end position="35"/>
    </location>
</feature>
<dbReference type="eggNOG" id="ENOG50337TS">
    <property type="taxonomic scope" value="Bacteria"/>
</dbReference>
<keyword evidence="1" id="KW-0812">Transmembrane</keyword>
<reference evidence="2 3" key="1">
    <citation type="journal article" date="2014" name="BMC Genomics">
        <title>The genome of the intracellular bacterium of the coastal bivalve, Solemya velum: a blueprint for thriving in and out of symbiosis.</title>
        <authorList>
            <person name="Dmytrenko O."/>
            <person name="Russell S.L."/>
            <person name="Loo W.T."/>
            <person name="Fontanez K.M."/>
            <person name="Liao L."/>
            <person name="Roeselers G."/>
            <person name="Sharma R."/>
            <person name="Stewart F.J."/>
            <person name="Newton I.L."/>
            <person name="Woyke T."/>
            <person name="Wu D."/>
            <person name="Lang J.M."/>
            <person name="Eisen J.A."/>
            <person name="Cavanaugh C.M."/>
        </authorList>
    </citation>
    <scope>NUCLEOTIDE SEQUENCE [LARGE SCALE GENOMIC DNA]</scope>
    <source>
        <strain evidence="2 3">WH</strain>
    </source>
</reference>
<dbReference type="Proteomes" id="UP000030856">
    <property type="component" value="Unassembled WGS sequence"/>
</dbReference>